<dbReference type="Gene3D" id="3.40.1390.30">
    <property type="entry name" value="NIF3 (NGG1p interacting factor 3)-like"/>
    <property type="match status" value="2"/>
</dbReference>
<keyword evidence="3 4" id="KW-0479">Metal-binding</keyword>
<dbReference type="EMBL" id="LDPH01000008">
    <property type="protein sequence ID" value="KLV26452.1"/>
    <property type="molecule type" value="Genomic_DNA"/>
</dbReference>
<dbReference type="RefSeq" id="WP_047941868.1">
    <property type="nucleotide sequence ID" value="NZ_JAMAUJ010000009.1"/>
</dbReference>
<dbReference type="GO" id="GO:0005737">
    <property type="term" value="C:cytoplasm"/>
    <property type="evidence" value="ECO:0007669"/>
    <property type="project" value="TreeGrafter"/>
</dbReference>
<evidence type="ECO:0000313" key="6">
    <source>
        <dbReference type="Proteomes" id="UP000036045"/>
    </source>
</evidence>
<dbReference type="OrthoDB" id="1116574at2"/>
<proteinExistence type="inferred from homology"/>
<evidence type="ECO:0000256" key="3">
    <source>
        <dbReference type="ARBA" id="ARBA00022723"/>
    </source>
</evidence>
<sequence length="263" mass="29712">MTTIQEVIDKLLEPAKMVESTTDVLIKGSADSDVKGIVTAFMLTQQVLEKAISIGANMIISHEGPFYSHENWKKLYEKDSVYMTKLQLIEDTAIHIFRFHDYYHCYNPDGVMAGLIQKLEWENHVEEHLSIATTIVTPKKTVADIAKYVKDKLDAPFVRVVGELSMKCQRIGLLAGYRGGGEVVIPLFQNQNLDLIIAGEGPEWESPEYVRDALQQGKKKAFILIGHAVSEEPGMEYLTNLIANNFPHIPVHYIKEKPLFQII</sequence>
<dbReference type="PANTHER" id="PTHR13799:SF14">
    <property type="entry name" value="GTP CYCLOHYDROLASE 1 TYPE 2 HOMOLOG"/>
    <property type="match status" value="1"/>
</dbReference>
<dbReference type="GO" id="GO:0046872">
    <property type="term" value="F:metal ion binding"/>
    <property type="evidence" value="ECO:0007669"/>
    <property type="project" value="UniProtKB-KW"/>
</dbReference>
<protein>
    <recommendedName>
        <fullName evidence="2">GTP cyclohydrolase 1 type 2 homolog</fullName>
    </recommendedName>
</protein>
<comment type="caution">
    <text evidence="5">The sequence shown here is derived from an EMBL/GenBank/DDBJ whole genome shotgun (WGS) entry which is preliminary data.</text>
</comment>
<evidence type="ECO:0000256" key="4">
    <source>
        <dbReference type="PIRSR" id="PIRSR602678-1"/>
    </source>
</evidence>
<evidence type="ECO:0000313" key="5">
    <source>
        <dbReference type="EMBL" id="KLV26452.1"/>
    </source>
</evidence>
<evidence type="ECO:0000256" key="2">
    <source>
        <dbReference type="ARBA" id="ARBA00022112"/>
    </source>
</evidence>
<accession>A0A0J1IKG6</accession>
<organism evidence="5 6">
    <name type="scientific">Niallia circulans</name>
    <name type="common">Bacillus circulans</name>
    <dbReference type="NCBI Taxonomy" id="1397"/>
    <lineage>
        <taxon>Bacteria</taxon>
        <taxon>Bacillati</taxon>
        <taxon>Bacillota</taxon>
        <taxon>Bacilli</taxon>
        <taxon>Bacillales</taxon>
        <taxon>Bacillaceae</taxon>
        <taxon>Niallia</taxon>
    </lineage>
</organism>
<reference evidence="5 6" key="1">
    <citation type="submission" date="2015-05" db="EMBL/GenBank/DDBJ databases">
        <title>Whole genome sequence and identification of bacterial endophytes from Costus igneus.</title>
        <authorList>
            <person name="Lee Y.P."/>
            <person name="Gan H.M."/>
            <person name="Eng W."/>
            <person name="Wheatley M.S."/>
            <person name="Caraballo A."/>
            <person name="Polter S."/>
            <person name="Savka M.A."/>
            <person name="Hudson A.O."/>
        </authorList>
    </citation>
    <scope>NUCLEOTIDE SEQUENCE [LARGE SCALE GENOMIC DNA]</scope>
    <source>
        <strain evidence="5 6">RIT379</strain>
    </source>
</reference>
<name>A0A0J1IKG6_NIACI</name>
<comment type="similarity">
    <text evidence="1">Belongs to the GTP cyclohydrolase I type 2/NIF3 family.</text>
</comment>
<dbReference type="PANTHER" id="PTHR13799">
    <property type="entry name" value="NGG1 INTERACTING FACTOR 3"/>
    <property type="match status" value="1"/>
</dbReference>
<evidence type="ECO:0000256" key="1">
    <source>
        <dbReference type="ARBA" id="ARBA00006964"/>
    </source>
</evidence>
<dbReference type="AlphaFoldDB" id="A0A0J1IKG6"/>
<dbReference type="InterPro" id="IPR036069">
    <property type="entry name" value="DUF34/NIF3_sf"/>
</dbReference>
<dbReference type="PATRIC" id="fig|1397.4.peg.5323"/>
<feature type="binding site" evidence="4">
    <location>
        <position position="62"/>
    </location>
    <ligand>
        <name>a divalent metal cation</name>
        <dbReference type="ChEBI" id="CHEBI:60240"/>
        <label>1</label>
    </ligand>
</feature>
<gene>
    <name evidence="5" type="ORF">ABW02_10080</name>
</gene>
<dbReference type="SUPFAM" id="SSF102705">
    <property type="entry name" value="NIF3 (NGG1p interacting factor 3)-like"/>
    <property type="match status" value="1"/>
</dbReference>
<keyword evidence="6" id="KW-1185">Reference proteome</keyword>
<feature type="binding site" evidence="4">
    <location>
        <position position="231"/>
    </location>
    <ligand>
        <name>a divalent metal cation</name>
        <dbReference type="ChEBI" id="CHEBI:60240"/>
        <label>1</label>
    </ligand>
</feature>
<feature type="binding site" evidence="4">
    <location>
        <position position="227"/>
    </location>
    <ligand>
        <name>a divalent metal cation</name>
        <dbReference type="ChEBI" id="CHEBI:60240"/>
        <label>1</label>
    </ligand>
</feature>
<dbReference type="InterPro" id="IPR002678">
    <property type="entry name" value="DUF34/NIF3"/>
</dbReference>
<dbReference type="Pfam" id="PF01784">
    <property type="entry name" value="DUF34_NIF3"/>
    <property type="match status" value="1"/>
</dbReference>
<dbReference type="Proteomes" id="UP000036045">
    <property type="component" value="Unassembled WGS sequence"/>
</dbReference>